<dbReference type="Gene3D" id="1.20.1250.20">
    <property type="entry name" value="MFS general substrate transporter like domains"/>
    <property type="match status" value="1"/>
</dbReference>
<sequence length="68" mass="6888">SRYPDAPAVATSVTQTGIFLGGAVGPISFGLVADHFGWGAGWIAVAASMALSALFIVAGSTLFARPRH</sequence>
<keyword evidence="3 5" id="KW-1133">Transmembrane helix</keyword>
<evidence type="ECO:0000256" key="1">
    <source>
        <dbReference type="ARBA" id="ARBA00004651"/>
    </source>
</evidence>
<gene>
    <name evidence="7" type="ORF">HOQ43_09775</name>
</gene>
<dbReference type="GO" id="GO:0005886">
    <property type="term" value="C:plasma membrane"/>
    <property type="evidence" value="ECO:0007669"/>
    <property type="project" value="UniProtKB-SubCell"/>
</dbReference>
<feature type="transmembrane region" description="Helical" evidence="5">
    <location>
        <begin position="40"/>
        <end position="64"/>
    </location>
</feature>
<dbReference type="InterPro" id="IPR036259">
    <property type="entry name" value="MFS_trans_sf"/>
</dbReference>
<dbReference type="InterPro" id="IPR020846">
    <property type="entry name" value="MFS_dom"/>
</dbReference>
<dbReference type="AlphaFoldDB" id="A0A850CAP3"/>
<comment type="subcellular location">
    <subcellularLocation>
        <location evidence="1">Cell membrane</location>
        <topology evidence="1">Multi-pass membrane protein</topology>
    </subcellularLocation>
</comment>
<evidence type="ECO:0000256" key="4">
    <source>
        <dbReference type="ARBA" id="ARBA00023136"/>
    </source>
</evidence>
<evidence type="ECO:0000256" key="3">
    <source>
        <dbReference type="ARBA" id="ARBA00022989"/>
    </source>
</evidence>
<reference evidence="7 8" key="1">
    <citation type="submission" date="2020-05" db="EMBL/GenBank/DDBJ databases">
        <title>DNA-SIP metagenomic assembled genomes.</title>
        <authorList>
            <person name="Yu J."/>
        </authorList>
    </citation>
    <scope>NUCLEOTIDE SEQUENCE [LARGE SCALE GENOMIC DNA]</scope>
    <source>
        <strain evidence="7">Bin5.27</strain>
    </source>
</reference>
<accession>A0A850CAP3</accession>
<dbReference type="EMBL" id="JABFXE010000410">
    <property type="protein sequence ID" value="NUQ88736.1"/>
    <property type="molecule type" value="Genomic_DNA"/>
</dbReference>
<keyword evidence="4 5" id="KW-0472">Membrane</keyword>
<keyword evidence="2 5" id="KW-0812">Transmembrane</keyword>
<evidence type="ECO:0000259" key="6">
    <source>
        <dbReference type="PROSITE" id="PS50850"/>
    </source>
</evidence>
<comment type="caution">
    <text evidence="7">The sequence shown here is derived from an EMBL/GenBank/DDBJ whole genome shotgun (WGS) entry which is preliminary data.</text>
</comment>
<organism evidence="7 8">
    <name type="scientific">Glycomyces artemisiae</name>
    <dbReference type="NCBI Taxonomy" id="1076443"/>
    <lineage>
        <taxon>Bacteria</taxon>
        <taxon>Bacillati</taxon>
        <taxon>Actinomycetota</taxon>
        <taxon>Actinomycetes</taxon>
        <taxon>Glycomycetales</taxon>
        <taxon>Glycomycetaceae</taxon>
        <taxon>Glycomyces</taxon>
    </lineage>
</organism>
<evidence type="ECO:0000256" key="2">
    <source>
        <dbReference type="ARBA" id="ARBA00022692"/>
    </source>
</evidence>
<dbReference type="SUPFAM" id="SSF103473">
    <property type="entry name" value="MFS general substrate transporter"/>
    <property type="match status" value="1"/>
</dbReference>
<dbReference type="GO" id="GO:0022857">
    <property type="term" value="F:transmembrane transporter activity"/>
    <property type="evidence" value="ECO:0007669"/>
    <property type="project" value="InterPro"/>
</dbReference>
<name>A0A850CAP3_9ACTN</name>
<feature type="domain" description="Major facilitator superfamily (MFS) profile" evidence="6">
    <location>
        <begin position="1"/>
        <end position="68"/>
    </location>
</feature>
<protein>
    <submittedName>
        <fullName evidence="7">MFS transporter</fullName>
    </submittedName>
</protein>
<feature type="non-terminal residue" evidence="7">
    <location>
        <position position="1"/>
    </location>
</feature>
<proteinExistence type="predicted"/>
<evidence type="ECO:0000256" key="5">
    <source>
        <dbReference type="SAM" id="Phobius"/>
    </source>
</evidence>
<evidence type="ECO:0000313" key="8">
    <source>
        <dbReference type="Proteomes" id="UP000574690"/>
    </source>
</evidence>
<evidence type="ECO:0000313" key="7">
    <source>
        <dbReference type="EMBL" id="NUQ88736.1"/>
    </source>
</evidence>
<dbReference type="Proteomes" id="UP000574690">
    <property type="component" value="Unassembled WGS sequence"/>
</dbReference>
<dbReference type="PROSITE" id="PS50850">
    <property type="entry name" value="MFS"/>
    <property type="match status" value="1"/>
</dbReference>